<proteinExistence type="inferred from homology"/>
<evidence type="ECO:0000313" key="9">
    <source>
        <dbReference type="EMBL" id="QEV16159.1"/>
    </source>
</evidence>
<dbReference type="RefSeq" id="WP_055533852.1">
    <property type="nucleotide sequence ID" value="NZ_CP023695.1"/>
</dbReference>
<keyword evidence="5 8" id="KW-0560">Oxidoreductase</keyword>
<keyword evidence="4 8" id="KW-0479">Metal-binding</keyword>
<dbReference type="InterPro" id="IPR017972">
    <property type="entry name" value="Cyt_P450_CS"/>
</dbReference>
<evidence type="ECO:0000256" key="5">
    <source>
        <dbReference type="ARBA" id="ARBA00023002"/>
    </source>
</evidence>
<gene>
    <name evidence="9" type="ORF">CP975_00205</name>
</gene>
<evidence type="ECO:0000256" key="4">
    <source>
        <dbReference type="ARBA" id="ARBA00022723"/>
    </source>
</evidence>
<keyword evidence="6 8" id="KW-0408">Iron</keyword>
<dbReference type="Proteomes" id="UP000326553">
    <property type="component" value="Chromosome"/>
</dbReference>
<dbReference type="PROSITE" id="PS00086">
    <property type="entry name" value="CYTOCHROME_P450"/>
    <property type="match status" value="1"/>
</dbReference>
<dbReference type="PRINTS" id="PR00359">
    <property type="entry name" value="BP450"/>
</dbReference>
<dbReference type="GO" id="GO:0016705">
    <property type="term" value="F:oxidoreductase activity, acting on paired donors, with incorporation or reduction of molecular oxygen"/>
    <property type="evidence" value="ECO:0007669"/>
    <property type="project" value="InterPro"/>
</dbReference>
<dbReference type="FunFam" id="1.10.630.10:FF:000018">
    <property type="entry name" value="Cytochrome P450 monooxygenase"/>
    <property type="match status" value="1"/>
</dbReference>
<evidence type="ECO:0000313" key="10">
    <source>
        <dbReference type="Proteomes" id="UP000326553"/>
    </source>
</evidence>
<dbReference type="InterPro" id="IPR002397">
    <property type="entry name" value="Cyt_P450_B"/>
</dbReference>
<evidence type="ECO:0000256" key="1">
    <source>
        <dbReference type="ARBA" id="ARBA00001971"/>
    </source>
</evidence>
<dbReference type="AlphaFoldDB" id="A0A5J6H826"/>
<evidence type="ECO:0000256" key="7">
    <source>
        <dbReference type="ARBA" id="ARBA00023033"/>
    </source>
</evidence>
<name>A0A5J6H826_STRAD</name>
<dbReference type="SUPFAM" id="SSF48264">
    <property type="entry name" value="Cytochrome P450"/>
    <property type="match status" value="1"/>
</dbReference>
<dbReference type="PANTHER" id="PTHR46696:SF5">
    <property type="entry name" value="CYTOCHROME P450 BJ-1"/>
    <property type="match status" value="1"/>
</dbReference>
<sequence>MTKTTIDQLGPLPDILRPGPEDVVRVVAGTGHPFWLVRSYTLGRSVLADQRFSRADALRPGAPTFNDAQPAADSMMSMDGKRHARLRRLVSGAFSTGRMARMSAFVTDLTDRRLDAIAKTGNGADLIENLARPLPLSVLTTMLGIPEQDTPRFRGWVDVLFDLEVTSLREKARRRIELIEYITELLDRKRRDPRDDLLSDLTIAQDEGELSTNELLTLGLTLLMAGYETTTGQIGLSLLALLSDRSAYEELLAHPEYVGNATEELIRLAPATPLTFVRIATEPVRLGDVTVQKGEGVVVALLHGNRDAKVFAEPASLDLACGHASPPLTFGHGVHRCLGAPLARLQLRIVLERLVQRFPALRLADVAEPVVWKDGLGIRGLSRLLVDFE</sequence>
<keyword evidence="7 8" id="KW-0503">Monooxygenase</keyword>
<organism evidence="9 10">
    <name type="scientific">Streptomyces alboniger</name>
    <dbReference type="NCBI Taxonomy" id="132473"/>
    <lineage>
        <taxon>Bacteria</taxon>
        <taxon>Bacillati</taxon>
        <taxon>Actinomycetota</taxon>
        <taxon>Actinomycetes</taxon>
        <taxon>Kitasatosporales</taxon>
        <taxon>Streptomycetaceae</taxon>
        <taxon>Streptomyces</taxon>
        <taxon>Streptomyces aurantiacus group</taxon>
    </lineage>
</organism>
<reference evidence="9 10" key="1">
    <citation type="submission" date="2017-09" db="EMBL/GenBank/DDBJ databases">
        <authorList>
            <person name="Lee N."/>
            <person name="Cho B.-K."/>
        </authorList>
    </citation>
    <scope>NUCLEOTIDE SEQUENCE [LARGE SCALE GENOMIC DNA]</scope>
    <source>
        <strain evidence="9 10">ATCC 12461</strain>
    </source>
</reference>
<evidence type="ECO:0000256" key="8">
    <source>
        <dbReference type="RuleBase" id="RU000461"/>
    </source>
</evidence>
<dbReference type="KEGG" id="salw:CP975_00205"/>
<evidence type="ECO:0000256" key="2">
    <source>
        <dbReference type="ARBA" id="ARBA00010617"/>
    </source>
</evidence>
<dbReference type="Gene3D" id="1.10.630.10">
    <property type="entry name" value="Cytochrome P450"/>
    <property type="match status" value="1"/>
</dbReference>
<evidence type="ECO:0000256" key="3">
    <source>
        <dbReference type="ARBA" id="ARBA00022617"/>
    </source>
</evidence>
<comment type="cofactor">
    <cofactor evidence="1">
        <name>heme</name>
        <dbReference type="ChEBI" id="CHEBI:30413"/>
    </cofactor>
</comment>
<dbReference type="InterPro" id="IPR036396">
    <property type="entry name" value="Cyt_P450_sf"/>
</dbReference>
<dbReference type="PRINTS" id="PR00385">
    <property type="entry name" value="P450"/>
</dbReference>
<keyword evidence="3 8" id="KW-0349">Heme</keyword>
<keyword evidence="10" id="KW-1185">Reference proteome</keyword>
<dbReference type="EMBL" id="CP023695">
    <property type="protein sequence ID" value="QEV16159.1"/>
    <property type="molecule type" value="Genomic_DNA"/>
</dbReference>
<accession>A0A5J6H826</accession>
<dbReference type="InterPro" id="IPR001128">
    <property type="entry name" value="Cyt_P450"/>
</dbReference>
<dbReference type="GO" id="GO:0004497">
    <property type="term" value="F:monooxygenase activity"/>
    <property type="evidence" value="ECO:0007669"/>
    <property type="project" value="UniProtKB-KW"/>
</dbReference>
<dbReference type="GO" id="GO:0005506">
    <property type="term" value="F:iron ion binding"/>
    <property type="evidence" value="ECO:0007669"/>
    <property type="project" value="InterPro"/>
</dbReference>
<evidence type="ECO:0000256" key="6">
    <source>
        <dbReference type="ARBA" id="ARBA00023004"/>
    </source>
</evidence>
<dbReference type="Pfam" id="PF00067">
    <property type="entry name" value="p450"/>
    <property type="match status" value="1"/>
</dbReference>
<dbReference type="PANTHER" id="PTHR46696">
    <property type="entry name" value="P450, PUTATIVE (EUROFUNG)-RELATED"/>
    <property type="match status" value="1"/>
</dbReference>
<protein>
    <submittedName>
        <fullName evidence="9">Cytochrome P450</fullName>
    </submittedName>
</protein>
<comment type="similarity">
    <text evidence="2 8">Belongs to the cytochrome P450 family.</text>
</comment>
<dbReference type="OrthoDB" id="4133219at2"/>
<dbReference type="GO" id="GO:0020037">
    <property type="term" value="F:heme binding"/>
    <property type="evidence" value="ECO:0007669"/>
    <property type="project" value="InterPro"/>
</dbReference>